<name>A0A0G1U019_UNCKA</name>
<evidence type="ECO:0000259" key="1">
    <source>
        <dbReference type="Pfam" id="PF10531"/>
    </source>
</evidence>
<dbReference type="InterPro" id="IPR051675">
    <property type="entry name" value="Endo/Exo/Phosphatase_dom_1"/>
</dbReference>
<dbReference type="Proteomes" id="UP000034873">
    <property type="component" value="Unassembled WGS sequence"/>
</dbReference>
<organism evidence="2 3">
    <name type="scientific">candidate division WWE3 bacterium GW2011_GWC1_47_10</name>
    <dbReference type="NCBI Taxonomy" id="1619122"/>
    <lineage>
        <taxon>Bacteria</taxon>
        <taxon>Katanobacteria</taxon>
    </lineage>
</organism>
<dbReference type="STRING" id="1619122.UX73_C0010G0012"/>
<protein>
    <submittedName>
        <fullName evidence="2">ComEA protein</fullName>
    </submittedName>
</protein>
<evidence type="ECO:0000313" key="2">
    <source>
        <dbReference type="EMBL" id="KKU50985.1"/>
    </source>
</evidence>
<evidence type="ECO:0000313" key="3">
    <source>
        <dbReference type="Proteomes" id="UP000034873"/>
    </source>
</evidence>
<dbReference type="Pfam" id="PF12836">
    <property type="entry name" value="HHH_3"/>
    <property type="match status" value="1"/>
</dbReference>
<feature type="domain" description="Soluble ligand binding" evidence="1">
    <location>
        <begin position="47"/>
        <end position="83"/>
    </location>
</feature>
<gene>
    <name evidence="2" type="ORF">UX73_C0010G0012</name>
</gene>
<comment type="caution">
    <text evidence="2">The sequence shown here is derived from an EMBL/GenBank/DDBJ whole genome shotgun (WGS) entry which is preliminary data.</text>
</comment>
<dbReference type="SUPFAM" id="SSF81585">
    <property type="entry name" value="PsbU/PolX domain-like"/>
    <property type="match status" value="1"/>
</dbReference>
<dbReference type="Gene3D" id="3.10.560.10">
    <property type="entry name" value="Outer membrane lipoprotein wza domain like"/>
    <property type="match status" value="1"/>
</dbReference>
<dbReference type="Pfam" id="PF10531">
    <property type="entry name" value="SLBB"/>
    <property type="match status" value="1"/>
</dbReference>
<dbReference type="InterPro" id="IPR019554">
    <property type="entry name" value="Soluble_ligand-bd"/>
</dbReference>
<dbReference type="GO" id="GO:0015628">
    <property type="term" value="P:protein secretion by the type II secretion system"/>
    <property type="evidence" value="ECO:0007669"/>
    <property type="project" value="TreeGrafter"/>
</dbReference>
<dbReference type="PANTHER" id="PTHR21180:SF32">
    <property type="entry name" value="ENDONUCLEASE_EXONUCLEASE_PHOSPHATASE FAMILY DOMAIN-CONTAINING PROTEIN 1"/>
    <property type="match status" value="1"/>
</dbReference>
<accession>A0A0G1U019</accession>
<dbReference type="Gene3D" id="1.10.150.320">
    <property type="entry name" value="Photosystem II 12 kDa extrinsic protein"/>
    <property type="match status" value="1"/>
</dbReference>
<reference evidence="2 3" key="1">
    <citation type="journal article" date="2015" name="Nature">
        <title>rRNA introns, odd ribosomes, and small enigmatic genomes across a large radiation of phyla.</title>
        <authorList>
            <person name="Brown C.T."/>
            <person name="Hug L.A."/>
            <person name="Thomas B.C."/>
            <person name="Sharon I."/>
            <person name="Castelle C.J."/>
            <person name="Singh A."/>
            <person name="Wilkins M.J."/>
            <person name="Williams K.H."/>
            <person name="Banfield J.F."/>
        </authorList>
    </citation>
    <scope>NUCLEOTIDE SEQUENCE [LARGE SCALE GENOMIC DNA]</scope>
</reference>
<dbReference type="EMBL" id="LCNH01000010">
    <property type="protein sequence ID" value="KKU50985.1"/>
    <property type="molecule type" value="Genomic_DNA"/>
</dbReference>
<sequence length="191" mass="20935">MRNIVTALVCLLTGVFVYFTYKEYTAAQTTVSLEVQDKTQEMSVFAEVSGAVNKPGLFELSENSRVADLIRAADGLSTKADTTWISQNLNLAQKLADSQKIYIPFEWEIVESTGVVSPLVSYNVVDSAQASESGININQAAVEELVTLTGIGDAYAARIIKNRPFANLDDFRQRSQIPEKTINALSSLITF</sequence>
<dbReference type="PANTHER" id="PTHR21180">
    <property type="entry name" value="ENDONUCLEASE/EXONUCLEASE/PHOSPHATASE FAMILY DOMAIN-CONTAINING PROTEIN 1"/>
    <property type="match status" value="1"/>
</dbReference>
<proteinExistence type="predicted"/>
<dbReference type="AlphaFoldDB" id="A0A0G1U019"/>
<dbReference type="GO" id="GO:0015627">
    <property type="term" value="C:type II protein secretion system complex"/>
    <property type="evidence" value="ECO:0007669"/>
    <property type="project" value="TreeGrafter"/>
</dbReference>